<dbReference type="Proteomes" id="UP000704467">
    <property type="component" value="Unassembled WGS sequence"/>
</dbReference>
<dbReference type="InterPro" id="IPR043822">
    <property type="entry name" value="EsV_1_7_cys"/>
</dbReference>
<gene>
    <name evidence="1" type="ORF">HED55_17965</name>
</gene>
<dbReference type="RefSeq" id="WP_138787443.1">
    <property type="nucleotide sequence ID" value="NZ_JBHEEQ010000031.1"/>
</dbReference>
<keyword evidence="2" id="KW-1185">Reference proteome</keyword>
<dbReference type="EMBL" id="JAAVLN010000002">
    <property type="protein sequence ID" value="NKC04429.1"/>
    <property type="molecule type" value="Genomic_DNA"/>
</dbReference>
<evidence type="ECO:0000313" key="1">
    <source>
        <dbReference type="EMBL" id="NKC04429.1"/>
    </source>
</evidence>
<protein>
    <submittedName>
        <fullName evidence="1">Uncharacterized protein</fullName>
    </submittedName>
</protein>
<evidence type="ECO:0000313" key="2">
    <source>
        <dbReference type="Proteomes" id="UP000704467"/>
    </source>
</evidence>
<sequence>MTGYKTDRTPSAKGNKLFEHFCDAKGCKAWGSFGYKTATVQRWFCREHKQEGEEALAGRRK</sequence>
<dbReference type="SMART" id="SM01425">
    <property type="entry name" value="EsV_1_7"/>
    <property type="match status" value="1"/>
</dbReference>
<comment type="caution">
    <text evidence="1">The sequence shown here is derived from an EMBL/GenBank/DDBJ whole genome shotgun (WGS) entry which is preliminary data.</text>
</comment>
<proteinExistence type="predicted"/>
<name>A0ABX1DND0_9HYPH</name>
<organism evidence="1 2">
    <name type="scientific">Brucella haematophila</name>
    <dbReference type="NCBI Taxonomy" id="419474"/>
    <lineage>
        <taxon>Bacteria</taxon>
        <taxon>Pseudomonadati</taxon>
        <taxon>Pseudomonadota</taxon>
        <taxon>Alphaproteobacteria</taxon>
        <taxon>Hyphomicrobiales</taxon>
        <taxon>Brucellaceae</taxon>
        <taxon>Brucella/Ochrobactrum group</taxon>
        <taxon>Brucella</taxon>
    </lineage>
</organism>
<accession>A0ABX1DND0</accession>
<reference evidence="1 2" key="1">
    <citation type="submission" date="2020-03" db="EMBL/GenBank/DDBJ databases">
        <title>Whole genome sequencing of clinical and environmental type strains of Ochrobactrum.</title>
        <authorList>
            <person name="Dharne M."/>
        </authorList>
    </citation>
    <scope>NUCLEOTIDE SEQUENCE [LARGE SCALE GENOMIC DNA]</scope>
    <source>
        <strain evidence="1 2">CIP 109452</strain>
    </source>
</reference>